<keyword evidence="1" id="KW-1133">Transmembrane helix</keyword>
<feature type="domain" description="Acyltransferase 3" evidence="2">
    <location>
        <begin position="32"/>
        <end position="415"/>
    </location>
</feature>
<feature type="transmembrane region" description="Helical" evidence="1">
    <location>
        <begin position="412"/>
        <end position="431"/>
    </location>
</feature>
<feature type="transmembrane region" description="Helical" evidence="1">
    <location>
        <begin position="204"/>
        <end position="224"/>
    </location>
</feature>
<gene>
    <name evidence="3" type="ORF">KSZ_08960</name>
</gene>
<keyword evidence="4" id="KW-1185">Reference proteome</keyword>
<protein>
    <recommendedName>
        <fullName evidence="2">Acyltransferase 3 domain-containing protein</fullName>
    </recommendedName>
</protein>
<evidence type="ECO:0000256" key="1">
    <source>
        <dbReference type="SAM" id="Phobius"/>
    </source>
</evidence>
<sequence length="481" mass="55956">MPEVTNSLVSSIQMWSQSVTCSLEDSKQKKTIYALDGIRALTCLGVVSFHLNLRAYIAHVWSPFLDNFGAMISSLALIGETGVLLFFLLSGFLLFLPYAKAMLFDSDWPSWQRFYIRRIFRIFPGYYVALFLMLLYLSPEYLRAANWDKLFLFLTFRMDFPATYQQLNAPFWTLAIEVQFYLVLPLIAWLIGRLVRGGSLRLRMCKLSFCLALLWMWGFITRYWGFKLADTHQLDTIIPHEFAQMLRPYIFGTVGKFFESFAIGMSVCMLYIYLHSAPNAANLKGRISRFCPLILGAGLVLLFAVNIWHYYVIYMIHLSFHFLDPYQNFMESYRDIVMQDGFSFAYGFILFAVLHGSRWLQRPLEWAPLRWIGFISFSLYMWHDPFVIYFFYMLLPKFQNMGWNVTAQYTVYVLWVDVTTIPLAFTLYRWVELPGMRLGEKLCKLIERTPQKIKIAPIAEPAAVEDVPAVLSGSSSTKNVV</sequence>
<feature type="transmembrane region" description="Helical" evidence="1">
    <location>
        <begin position="249"/>
        <end position="273"/>
    </location>
</feature>
<feature type="transmembrane region" description="Helical" evidence="1">
    <location>
        <begin position="171"/>
        <end position="192"/>
    </location>
</feature>
<comment type="caution">
    <text evidence="3">The sequence shown here is derived from an EMBL/GenBank/DDBJ whole genome shotgun (WGS) entry which is preliminary data.</text>
</comment>
<dbReference type="Proteomes" id="UP000635565">
    <property type="component" value="Unassembled WGS sequence"/>
</dbReference>
<accession>A0ABQ3VAS9</accession>
<reference evidence="3 4" key="1">
    <citation type="journal article" date="2021" name="Int. J. Syst. Evol. Microbiol.">
        <title>Reticulibacter mediterranei gen. nov., sp. nov., within the new family Reticulibacteraceae fam. nov., and Ktedonospora formicarum gen. nov., sp. nov., Ktedonobacter robiniae sp. nov., Dictyobacter formicarum sp. nov. and Dictyobacter arantiisoli sp. nov., belonging to the class Ktedonobacteria.</title>
        <authorList>
            <person name="Yabe S."/>
            <person name="Zheng Y."/>
            <person name="Wang C.M."/>
            <person name="Sakai Y."/>
            <person name="Abe K."/>
            <person name="Yokota A."/>
            <person name="Donadio S."/>
            <person name="Cavaletti L."/>
            <person name="Monciardini P."/>
        </authorList>
    </citation>
    <scope>NUCLEOTIDE SEQUENCE [LARGE SCALE GENOMIC DNA]</scope>
    <source>
        <strain evidence="3 4">SOSP1-9</strain>
    </source>
</reference>
<feature type="transmembrane region" description="Helical" evidence="1">
    <location>
        <begin position="336"/>
        <end position="357"/>
    </location>
</feature>
<dbReference type="Pfam" id="PF01757">
    <property type="entry name" value="Acyl_transf_3"/>
    <property type="match status" value="1"/>
</dbReference>
<dbReference type="PANTHER" id="PTHR23028:SF131">
    <property type="entry name" value="BLR2367 PROTEIN"/>
    <property type="match status" value="1"/>
</dbReference>
<dbReference type="PANTHER" id="PTHR23028">
    <property type="entry name" value="ACETYLTRANSFERASE"/>
    <property type="match status" value="1"/>
</dbReference>
<feature type="transmembrane region" description="Helical" evidence="1">
    <location>
        <begin position="119"/>
        <end position="137"/>
    </location>
</feature>
<dbReference type="InterPro" id="IPR002656">
    <property type="entry name" value="Acyl_transf_3_dom"/>
</dbReference>
<feature type="transmembrane region" description="Helical" evidence="1">
    <location>
        <begin position="71"/>
        <end position="98"/>
    </location>
</feature>
<keyword evidence="1" id="KW-0812">Transmembrane</keyword>
<keyword evidence="1" id="KW-0472">Membrane</keyword>
<organism evidence="3 4">
    <name type="scientific">Dictyobacter formicarum</name>
    <dbReference type="NCBI Taxonomy" id="2778368"/>
    <lineage>
        <taxon>Bacteria</taxon>
        <taxon>Bacillati</taxon>
        <taxon>Chloroflexota</taxon>
        <taxon>Ktedonobacteria</taxon>
        <taxon>Ktedonobacterales</taxon>
        <taxon>Dictyobacteraceae</taxon>
        <taxon>Dictyobacter</taxon>
    </lineage>
</organism>
<proteinExistence type="predicted"/>
<evidence type="ECO:0000313" key="3">
    <source>
        <dbReference type="EMBL" id="GHO82890.1"/>
    </source>
</evidence>
<feature type="transmembrane region" description="Helical" evidence="1">
    <location>
        <begin position="293"/>
        <end position="316"/>
    </location>
</feature>
<dbReference type="EMBL" id="BNJJ01000002">
    <property type="protein sequence ID" value="GHO82890.1"/>
    <property type="molecule type" value="Genomic_DNA"/>
</dbReference>
<evidence type="ECO:0000259" key="2">
    <source>
        <dbReference type="Pfam" id="PF01757"/>
    </source>
</evidence>
<evidence type="ECO:0000313" key="4">
    <source>
        <dbReference type="Proteomes" id="UP000635565"/>
    </source>
</evidence>
<feature type="transmembrane region" description="Helical" evidence="1">
    <location>
        <begin position="369"/>
        <end position="392"/>
    </location>
</feature>
<dbReference type="InterPro" id="IPR050879">
    <property type="entry name" value="Acyltransferase_3"/>
</dbReference>
<name>A0ABQ3VAS9_9CHLR</name>